<name>A0ABW4TMQ6_9ACTN</name>
<reference evidence="2" key="1">
    <citation type="journal article" date="2019" name="Int. J. Syst. Evol. Microbiol.">
        <title>The Global Catalogue of Microorganisms (GCM) 10K type strain sequencing project: providing services to taxonomists for standard genome sequencing and annotation.</title>
        <authorList>
            <consortium name="The Broad Institute Genomics Platform"/>
            <consortium name="The Broad Institute Genome Sequencing Center for Infectious Disease"/>
            <person name="Wu L."/>
            <person name="Ma J."/>
        </authorList>
    </citation>
    <scope>NUCLEOTIDE SEQUENCE [LARGE SCALE GENOMIC DNA]</scope>
    <source>
        <strain evidence="2">CGMCC 1.12477</strain>
    </source>
</reference>
<dbReference type="InterPro" id="IPR038765">
    <property type="entry name" value="Papain-like_cys_pep_sf"/>
</dbReference>
<dbReference type="SUPFAM" id="SSF54001">
    <property type="entry name" value="Cysteine proteinases"/>
    <property type="match status" value="1"/>
</dbReference>
<keyword evidence="2" id="KW-1185">Reference proteome</keyword>
<protein>
    <recommendedName>
        <fullName evidence="3">Guanylate cyclase</fullName>
    </recommendedName>
</protein>
<evidence type="ECO:0000313" key="1">
    <source>
        <dbReference type="EMBL" id="MFD1946921.1"/>
    </source>
</evidence>
<dbReference type="Proteomes" id="UP001597351">
    <property type="component" value="Unassembled WGS sequence"/>
</dbReference>
<accession>A0ABW4TMQ6</accession>
<evidence type="ECO:0008006" key="3">
    <source>
        <dbReference type="Google" id="ProtNLM"/>
    </source>
</evidence>
<organism evidence="1 2">
    <name type="scientific">Nocardioides aestuarii</name>
    <dbReference type="NCBI Taxonomy" id="252231"/>
    <lineage>
        <taxon>Bacteria</taxon>
        <taxon>Bacillati</taxon>
        <taxon>Actinomycetota</taxon>
        <taxon>Actinomycetes</taxon>
        <taxon>Propionibacteriales</taxon>
        <taxon>Nocardioidaceae</taxon>
        <taxon>Nocardioides</taxon>
    </lineage>
</organism>
<dbReference type="EMBL" id="JBHUGD010000003">
    <property type="protein sequence ID" value="MFD1946921.1"/>
    <property type="molecule type" value="Genomic_DNA"/>
</dbReference>
<sequence length="214" mass="24061">MARALDLDDAVALARTGDLWLFRGHSAPDRAIQTVTNAPVNHVGMAVVLDDLPPLMWHAELGKTLQDHWTGDHHRGVQLHDLRAAVTRWQEVYGQAAWLRQLTPEVGRAEEDAVMRSIARLDGVSFPSTARLAGRWLRGRDAYVAPRDRGRPRPRPEEAYCAEVVALTMQEMGLLGDDRRASWYDPGTFWSGEFLPLTDGWSYGREVAVARERV</sequence>
<evidence type="ECO:0000313" key="2">
    <source>
        <dbReference type="Proteomes" id="UP001597351"/>
    </source>
</evidence>
<dbReference type="RefSeq" id="WP_343917531.1">
    <property type="nucleotide sequence ID" value="NZ_BAAAJT010000002.1"/>
</dbReference>
<dbReference type="Gene3D" id="3.90.1720.10">
    <property type="entry name" value="endopeptidase domain like (from Nostoc punctiforme)"/>
    <property type="match status" value="1"/>
</dbReference>
<comment type="caution">
    <text evidence="1">The sequence shown here is derived from an EMBL/GenBank/DDBJ whole genome shotgun (WGS) entry which is preliminary data.</text>
</comment>
<proteinExistence type="predicted"/>
<gene>
    <name evidence="1" type="ORF">ACFSDE_08955</name>
</gene>